<accession>A0ABR8AH44</accession>
<keyword evidence="3" id="KW-1185">Reference proteome</keyword>
<dbReference type="EMBL" id="JACJQH010000056">
    <property type="protein sequence ID" value="MBD2199258.1"/>
    <property type="molecule type" value="Genomic_DNA"/>
</dbReference>
<reference evidence="2 3" key="1">
    <citation type="journal article" date="2020" name="ISME J.">
        <title>Comparative genomics reveals insights into cyanobacterial evolution and habitat adaptation.</title>
        <authorList>
            <person name="Chen M.Y."/>
            <person name="Teng W.K."/>
            <person name="Zhao L."/>
            <person name="Hu C.X."/>
            <person name="Zhou Y.K."/>
            <person name="Han B.P."/>
            <person name="Song L.R."/>
            <person name="Shu W.S."/>
        </authorList>
    </citation>
    <scope>NUCLEOTIDE SEQUENCE [LARGE SCALE GENOMIC DNA]</scope>
    <source>
        <strain evidence="2 3">FACHB-288</strain>
    </source>
</reference>
<protein>
    <recommendedName>
        <fullName evidence="4">Isochorismate synthase</fullName>
    </recommendedName>
</protein>
<evidence type="ECO:0000313" key="2">
    <source>
        <dbReference type="EMBL" id="MBD2199258.1"/>
    </source>
</evidence>
<name>A0ABR8AH44_9CYAN</name>
<dbReference type="Proteomes" id="UP000658514">
    <property type="component" value="Unassembled WGS sequence"/>
</dbReference>
<gene>
    <name evidence="2" type="ORF">H6G24_27875</name>
</gene>
<evidence type="ECO:0000256" key="1">
    <source>
        <dbReference type="SAM" id="MobiDB-lite"/>
    </source>
</evidence>
<evidence type="ECO:0008006" key="4">
    <source>
        <dbReference type="Google" id="ProtNLM"/>
    </source>
</evidence>
<organism evidence="2 3">
    <name type="scientific">Calothrix parietina FACHB-288</name>
    <dbReference type="NCBI Taxonomy" id="2692896"/>
    <lineage>
        <taxon>Bacteria</taxon>
        <taxon>Bacillati</taxon>
        <taxon>Cyanobacteriota</taxon>
        <taxon>Cyanophyceae</taxon>
        <taxon>Nostocales</taxon>
        <taxon>Calotrichaceae</taxon>
        <taxon>Calothrix</taxon>
    </lineage>
</organism>
<evidence type="ECO:0000313" key="3">
    <source>
        <dbReference type="Proteomes" id="UP000658514"/>
    </source>
</evidence>
<dbReference type="RefSeq" id="WP_190548402.1">
    <property type="nucleotide sequence ID" value="NZ_CAWPNO010000091.1"/>
</dbReference>
<proteinExistence type="predicted"/>
<feature type="region of interest" description="Disordered" evidence="1">
    <location>
        <begin position="40"/>
        <end position="59"/>
    </location>
</feature>
<sequence length="59" mass="6512">MSTITKIRQAIQAIGDFFQQIIQFISIAATRAFSPSDDNYPATGLQPYDGDPAVKSKDY</sequence>
<comment type="caution">
    <text evidence="2">The sequence shown here is derived from an EMBL/GenBank/DDBJ whole genome shotgun (WGS) entry which is preliminary data.</text>
</comment>